<reference evidence="5 6" key="1">
    <citation type="submission" date="2014-04" db="EMBL/GenBank/DDBJ databases">
        <title>Genome sequencing of Vibrio navarrensis strains.</title>
        <authorList>
            <person name="Gladney L.M."/>
            <person name="Katz L.S."/>
            <person name="Marino-Ramirez L."/>
            <person name="Jordan I.K."/>
        </authorList>
    </citation>
    <scope>NUCLEOTIDE SEQUENCE [LARGE SCALE GENOMIC DNA]</scope>
    <source>
        <strain evidence="5 6">ATCC 51183</strain>
    </source>
</reference>
<comment type="similarity">
    <text evidence="1">Belongs to the transposase IS21/IS408/IS1162 family.</text>
</comment>
<dbReference type="InterPro" id="IPR001584">
    <property type="entry name" value="Integrase_cat-core"/>
</dbReference>
<feature type="region of interest" description="Disordered" evidence="2">
    <location>
        <begin position="487"/>
        <end position="510"/>
    </location>
</feature>
<dbReference type="InterPro" id="IPR017895">
    <property type="entry name" value="HTH_IS408/IS1162_type"/>
</dbReference>
<dbReference type="InterPro" id="IPR036397">
    <property type="entry name" value="RNaseH_sf"/>
</dbReference>
<dbReference type="GO" id="GO:0015074">
    <property type="term" value="P:DNA integration"/>
    <property type="evidence" value="ECO:0007669"/>
    <property type="project" value="InterPro"/>
</dbReference>
<dbReference type="EMBL" id="JMCG01000001">
    <property type="protein sequence ID" value="KGK10823.1"/>
    <property type="molecule type" value="Genomic_DNA"/>
</dbReference>
<accession>A0A099LRH1</accession>
<dbReference type="STRING" id="29495.EA26_05720"/>
<dbReference type="eggNOG" id="COG4584">
    <property type="taxonomic scope" value="Bacteria"/>
</dbReference>
<evidence type="ECO:0000313" key="6">
    <source>
        <dbReference type="Proteomes" id="UP000029994"/>
    </source>
</evidence>
<proteinExistence type="inferred from homology"/>
<dbReference type="PANTHER" id="PTHR35004:SF8">
    <property type="entry name" value="TRANSPOSASE RV3428C-RELATED"/>
    <property type="match status" value="1"/>
</dbReference>
<dbReference type="GO" id="GO:0003676">
    <property type="term" value="F:nucleic acid binding"/>
    <property type="evidence" value="ECO:0007669"/>
    <property type="project" value="InterPro"/>
</dbReference>
<dbReference type="PANTHER" id="PTHR35004">
    <property type="entry name" value="TRANSPOSASE RV3428C-RELATED"/>
    <property type="match status" value="1"/>
</dbReference>
<dbReference type="GeneID" id="43682696"/>
<protein>
    <submittedName>
        <fullName evidence="5">Transposase</fullName>
    </submittedName>
</protein>
<feature type="region of interest" description="Disordered" evidence="2">
    <location>
        <begin position="378"/>
        <end position="409"/>
    </location>
</feature>
<keyword evidence="6" id="KW-1185">Reference proteome</keyword>
<name>A0A099LRH1_9VIBR</name>
<feature type="domain" description="Integrase catalytic" evidence="4">
    <location>
        <begin position="131"/>
        <end position="330"/>
    </location>
</feature>
<dbReference type="NCBIfam" id="NF033546">
    <property type="entry name" value="transpos_IS21"/>
    <property type="match status" value="1"/>
</dbReference>
<dbReference type="SUPFAM" id="SSF53098">
    <property type="entry name" value="Ribonuclease H-like"/>
    <property type="match status" value="1"/>
</dbReference>
<organism evidence="5 6">
    <name type="scientific">Vibrio navarrensis</name>
    <dbReference type="NCBI Taxonomy" id="29495"/>
    <lineage>
        <taxon>Bacteria</taxon>
        <taxon>Pseudomonadati</taxon>
        <taxon>Pseudomonadota</taxon>
        <taxon>Gammaproteobacteria</taxon>
        <taxon>Vibrionales</taxon>
        <taxon>Vibrionaceae</taxon>
        <taxon>Vibrio</taxon>
    </lineage>
</organism>
<dbReference type="Gene3D" id="3.30.420.10">
    <property type="entry name" value="Ribonuclease H-like superfamily/Ribonuclease H"/>
    <property type="match status" value="1"/>
</dbReference>
<dbReference type="Proteomes" id="UP000029994">
    <property type="component" value="Unassembled WGS sequence"/>
</dbReference>
<evidence type="ECO:0000259" key="3">
    <source>
        <dbReference type="PROSITE" id="PS50532"/>
    </source>
</evidence>
<dbReference type="InterPro" id="IPR054353">
    <property type="entry name" value="IstA-like_C"/>
</dbReference>
<dbReference type="PROSITE" id="PS50994">
    <property type="entry name" value="INTEGRASE"/>
    <property type="match status" value="1"/>
</dbReference>
<sequence>MAKKRTPMNKIKEVLRLKYDCGLSNRSIASCLKLGPSTISELLTRFKQSQLGWPLPEGCSDTELTQVLYHGKKACRDKVMPDFTQYAVELRRKGMTKMLLWQEYHEQYQEQAYAYTQFCEHFTRWFKTQKRSMRQLHVAGDKLFIDYCGPRLQVVNPDTGEVREAEVFVASLGASNYTYVEAFPSQGKSYWLEAHANAFEHFGGVPHLLVPDNLRSAVTKANRYEPRLNDSYQKLANHYQTAVMPARPYKPKDKAKAENAVLLVERWIMMRLRHQTFHTFKELNLAIRELMNDLNEREMKQYGASRKALFDKLDKPALKPLPKQRYLYTETKRAKVGPDYHIEYRRHYYSVPHQLVGHHVELEASNRLVQIYHQGNLIAQHPRSQRERGNSTQPEHMPSNHQHQKWSPGRLLNWGANIGPATREVVNKMLNAKPHPEQAYRSCLGLLNLSKTYGESRLEQACKDALMLTKPNYTFVNNLLKNNREGQLSKDKANTPNLVHSNVRGPNCYH</sequence>
<feature type="domain" description="HTH IS408-type" evidence="3">
    <location>
        <begin position="11"/>
        <end position="90"/>
    </location>
</feature>
<dbReference type="InterPro" id="IPR012337">
    <property type="entry name" value="RNaseH-like_sf"/>
</dbReference>
<dbReference type="AlphaFoldDB" id="A0A099LRH1"/>
<gene>
    <name evidence="5" type="ORF">EA26_05720</name>
</gene>
<evidence type="ECO:0000259" key="4">
    <source>
        <dbReference type="PROSITE" id="PS50994"/>
    </source>
</evidence>
<dbReference type="Pfam" id="PF22483">
    <property type="entry name" value="Mu-transpos_C_2"/>
    <property type="match status" value="1"/>
</dbReference>
<comment type="caution">
    <text evidence="5">The sequence shown here is derived from an EMBL/GenBank/DDBJ whole genome shotgun (WGS) entry which is preliminary data.</text>
</comment>
<evidence type="ECO:0000256" key="2">
    <source>
        <dbReference type="SAM" id="MobiDB-lite"/>
    </source>
</evidence>
<dbReference type="RefSeq" id="WP_039425104.1">
    <property type="nucleotide sequence ID" value="NZ_CP061845.1"/>
</dbReference>
<evidence type="ECO:0000256" key="1">
    <source>
        <dbReference type="ARBA" id="ARBA00009277"/>
    </source>
</evidence>
<dbReference type="PROSITE" id="PS50532">
    <property type="entry name" value="HTH_IS408"/>
    <property type="match status" value="1"/>
</dbReference>
<evidence type="ECO:0000313" key="5">
    <source>
        <dbReference type="EMBL" id="KGK10823.1"/>
    </source>
</evidence>